<dbReference type="VEuPathDB" id="TriTrypDB:ADEAN_000331300"/>
<reference evidence="2 3" key="1">
    <citation type="submission" date="2020-08" db="EMBL/GenBank/DDBJ databases">
        <authorList>
            <person name="Newling K."/>
            <person name="Davey J."/>
            <person name="Forrester S."/>
        </authorList>
    </citation>
    <scope>NUCLEOTIDE SEQUENCE [LARGE SCALE GENOMIC DNA]</scope>
    <source>
        <strain evidence="3">Crithidia deanei Carvalho (ATCC PRA-265)</strain>
    </source>
</reference>
<proteinExistence type="predicted"/>
<protein>
    <submittedName>
        <fullName evidence="2">Uncharacterized protein</fullName>
    </submittedName>
</protein>
<dbReference type="EMBL" id="LR877149">
    <property type="protein sequence ID" value="CAD2215855.1"/>
    <property type="molecule type" value="Genomic_DNA"/>
</dbReference>
<dbReference type="Proteomes" id="UP000515908">
    <property type="component" value="Chromosome 05"/>
</dbReference>
<evidence type="ECO:0000313" key="3">
    <source>
        <dbReference type="Proteomes" id="UP000515908"/>
    </source>
</evidence>
<evidence type="ECO:0000313" key="2">
    <source>
        <dbReference type="EMBL" id="CAD2215855.1"/>
    </source>
</evidence>
<organism evidence="2 3">
    <name type="scientific">Angomonas deanei</name>
    <dbReference type="NCBI Taxonomy" id="59799"/>
    <lineage>
        <taxon>Eukaryota</taxon>
        <taxon>Discoba</taxon>
        <taxon>Euglenozoa</taxon>
        <taxon>Kinetoplastea</taxon>
        <taxon>Metakinetoplastina</taxon>
        <taxon>Trypanosomatida</taxon>
        <taxon>Trypanosomatidae</taxon>
        <taxon>Strigomonadinae</taxon>
        <taxon>Angomonas</taxon>
    </lineage>
</organism>
<feature type="region of interest" description="Disordered" evidence="1">
    <location>
        <begin position="1"/>
        <end position="86"/>
    </location>
</feature>
<feature type="region of interest" description="Disordered" evidence="1">
    <location>
        <begin position="118"/>
        <end position="195"/>
    </location>
</feature>
<dbReference type="OrthoDB" id="273798at2759"/>
<dbReference type="AlphaFoldDB" id="A0A7G2C8U0"/>
<accession>A0A7G2C8U0</accession>
<feature type="compositionally biased region" description="Basic and acidic residues" evidence="1">
    <location>
        <begin position="1"/>
        <end position="11"/>
    </location>
</feature>
<feature type="compositionally biased region" description="Basic and acidic residues" evidence="1">
    <location>
        <begin position="166"/>
        <end position="195"/>
    </location>
</feature>
<evidence type="ECO:0000256" key="1">
    <source>
        <dbReference type="SAM" id="MobiDB-lite"/>
    </source>
</evidence>
<name>A0A7G2C8U0_9TRYP</name>
<gene>
    <name evidence="2" type="ORF">ADEAN_000331300</name>
</gene>
<sequence length="223" mass="25900">MSSEAGVKEVDPNETYSSHHSSHHPARKAVWEESSQGTEANCTFQPRVSRGPERVPDDEEDKPAPAPVFSRLYADAQRYNRQRTEREKALELQQQMRNGEIPYDREALVNAGLAIDSDDDFEVQRGDHDGPQNAQRNTAVPGEEPRRRSVNPEVFDRLARPTQVTLKREQQKELEEQRKKEEEEKRAEDRKREMAEVTTYQWELPARSYTMADIHRQNALYVQ</sequence>
<feature type="compositionally biased region" description="Polar residues" evidence="1">
    <location>
        <begin position="33"/>
        <end position="46"/>
    </location>
</feature>
<keyword evidence="3" id="KW-1185">Reference proteome</keyword>